<feature type="region of interest" description="Disordered" evidence="6">
    <location>
        <begin position="1"/>
        <end position="36"/>
    </location>
</feature>
<dbReference type="InterPro" id="IPR001656">
    <property type="entry name" value="PsdUridine_synth_TruD"/>
</dbReference>
<dbReference type="GeneID" id="107219444"/>
<feature type="region of interest" description="Disordered" evidence="6">
    <location>
        <begin position="829"/>
        <end position="909"/>
    </location>
</feature>
<dbReference type="AlphaFoldDB" id="A0A6J0BE62"/>
<evidence type="ECO:0000256" key="1">
    <source>
        <dbReference type="ARBA" id="ARBA00007953"/>
    </source>
</evidence>
<dbReference type="PROSITE" id="PS01268">
    <property type="entry name" value="UPF0024"/>
    <property type="match status" value="1"/>
</dbReference>
<dbReference type="InterPro" id="IPR001374">
    <property type="entry name" value="R3H_dom"/>
</dbReference>
<feature type="compositionally biased region" description="Basic and acidic residues" evidence="6">
    <location>
        <begin position="884"/>
        <end position="896"/>
    </location>
</feature>
<gene>
    <name evidence="10" type="primary">LOC107219444</name>
</gene>
<sequence>MQRSGDGKQAGTGSSDGRGQTGHRGHTDRYFHGGGRSFSRGGYYGGGGDGWGHRGGGGYRGYRGRSRGYRGGNQNRRGYKRNQGNLDIDGKRLKMEVGNRLKEVDIGVTEFVGNHNGFSGVVKERYGDFHVHEITLNGEIAKLTNQTIPPEPDQLENMEDLKKEIPPEVWKQLETLIEADSVVLSVEINVTTMNKDERRAIHAIAKKIPNTISQTMEKGETKFIVVAKANKQKQSGRMFRRDQRVDWARRGGNYCQFLLHKVNIDTMDALNQMGMYLRLKSNMFNYAGTKDRRARTTQWVSLKKINPLDILAAAKSVRGAYVGNFKFCDEPLKLGMLSGNRFSIALRSVTGSDEEIDKAMTSLRDNGFINYYGLQRFGTVAAIPTHEIGKALLQGKWHEAIELILKPRAGELQRDLVEAREIYQKSKDAHAAFKRISRPDKIEAKLLWGLHVCGDKNPQGALDWIPRNTSLMYIHAYQSFIWNLMVSRRIKELGPKPVVGDLVYENRNFNEETDRLDFSHHHNEDESENDKKQNPATDKNRANKSDLTEVGKPEEAAENKEGHKVEDTQIEGKDAMKIEIDEVNMELAPAIDNENNEDAAKDTDNGQERERKREAVENKEENKVEDPEIEAKDSTKIEVDEVNMEIVPAVDNENNLGVAKDTEKVEEVKNDLNQDKNTAEVDKEDLRSLPAVKILTEEDLSDYTLADIVMPQPGWRVTYPTYAKPWFDEILAKDGLTTDLRQKNRKYTLGGAYRKMLEIPSDISWRIMRYQERYDDLILCDIDEMRGLPAPKENPEGRYKALIVEMSLRPSTYATMALREILKCDTSSQTQAAQSAANKAEEDEREKKESTNEDEQKSPDVEVKEDKEAIDEDNGTKMEVVMDTEPKEEKMDVADDKENDDDKDTKTLTMETDCIENTVNIDVDTVITKP</sequence>
<feature type="compositionally biased region" description="Low complexity" evidence="6">
    <location>
        <begin position="72"/>
        <end position="84"/>
    </location>
</feature>
<protein>
    <submittedName>
        <fullName evidence="10">Pseudouridylate synthase 7 homolog</fullName>
    </submittedName>
</protein>
<dbReference type="Gene3D" id="3.30.2350.20">
    <property type="entry name" value="TruD, catalytic domain"/>
    <property type="match status" value="3"/>
</dbReference>
<accession>A0A6J0BE62</accession>
<evidence type="ECO:0000259" key="8">
    <source>
        <dbReference type="PROSITE" id="PS51061"/>
    </source>
</evidence>
<feature type="domain" description="R3H" evidence="8">
    <location>
        <begin position="163"/>
        <end position="230"/>
    </location>
</feature>
<comment type="catalytic activity">
    <reaction evidence="4">
        <text>a uridine in tRNA = a pseudouridine in tRNA</text>
        <dbReference type="Rhea" id="RHEA:54572"/>
        <dbReference type="Rhea" id="RHEA-COMP:13339"/>
        <dbReference type="Rhea" id="RHEA-COMP:13934"/>
        <dbReference type="ChEBI" id="CHEBI:65314"/>
        <dbReference type="ChEBI" id="CHEBI:65315"/>
    </reaction>
</comment>
<evidence type="ECO:0000256" key="3">
    <source>
        <dbReference type="ARBA" id="ARBA00023235"/>
    </source>
</evidence>
<dbReference type="PANTHER" id="PTHR13326">
    <property type="entry name" value="TRNA PSEUDOURIDINE SYNTHASE D"/>
    <property type="match status" value="1"/>
</dbReference>
<dbReference type="CDD" id="cd02576">
    <property type="entry name" value="PseudoU_synth_ScPUS7"/>
    <property type="match status" value="1"/>
</dbReference>
<keyword evidence="9" id="KW-1185">Reference proteome</keyword>
<evidence type="ECO:0000256" key="5">
    <source>
        <dbReference type="SAM" id="Coils"/>
    </source>
</evidence>
<dbReference type="FunFam" id="3.30.2350.20:FF:000003">
    <property type="entry name" value="Pseudouridylate synthase 7 homolog"/>
    <property type="match status" value="1"/>
</dbReference>
<feature type="compositionally biased region" description="Basic and acidic residues" evidence="6">
    <location>
        <begin position="598"/>
        <end position="629"/>
    </location>
</feature>
<dbReference type="InterPro" id="IPR042214">
    <property type="entry name" value="TruD_catalytic"/>
</dbReference>
<evidence type="ECO:0000313" key="9">
    <source>
        <dbReference type="Proteomes" id="UP000829291"/>
    </source>
</evidence>
<dbReference type="GO" id="GO:0009982">
    <property type="term" value="F:pseudouridine synthase activity"/>
    <property type="evidence" value="ECO:0007669"/>
    <property type="project" value="InterPro"/>
</dbReference>
<evidence type="ECO:0000256" key="4">
    <source>
        <dbReference type="ARBA" id="ARBA00036943"/>
    </source>
</evidence>
<feature type="coiled-coil region" evidence="5">
    <location>
        <begin position="658"/>
        <end position="689"/>
    </location>
</feature>
<feature type="region of interest" description="Disordered" evidence="6">
    <location>
        <begin position="589"/>
        <end position="629"/>
    </location>
</feature>
<keyword evidence="5" id="KW-0175">Coiled coil</keyword>
<dbReference type="InterPro" id="IPR020103">
    <property type="entry name" value="PsdUridine_synth_cat_dom_sf"/>
</dbReference>
<dbReference type="PANTHER" id="PTHR13326:SF31">
    <property type="entry name" value="PSEUDOURIDYLATE SYNTHASE 7 HOMOLOG"/>
    <property type="match status" value="1"/>
</dbReference>
<dbReference type="CTD" id="54517"/>
<evidence type="ECO:0000259" key="7">
    <source>
        <dbReference type="PROSITE" id="PS50984"/>
    </source>
</evidence>
<dbReference type="GO" id="GO:0001522">
    <property type="term" value="P:pseudouridine synthesis"/>
    <property type="evidence" value="ECO:0007669"/>
    <property type="project" value="InterPro"/>
</dbReference>
<feature type="region of interest" description="Disordered" evidence="6">
    <location>
        <begin position="62"/>
        <end position="85"/>
    </location>
</feature>
<feature type="domain" description="TRUD" evidence="7">
    <location>
        <begin position="367"/>
        <end position="578"/>
    </location>
</feature>
<dbReference type="KEGG" id="nlo:107219444"/>
<dbReference type="FunCoup" id="A0A6J0BE62">
    <property type="interactions" value="1783"/>
</dbReference>
<name>A0A6J0BE62_NEOLC</name>
<keyword evidence="3" id="KW-0413">Isomerase</keyword>
<organism evidence="10">
    <name type="scientific">Neodiprion lecontei</name>
    <name type="common">Redheaded pine sawfly</name>
    <dbReference type="NCBI Taxonomy" id="441921"/>
    <lineage>
        <taxon>Eukaryota</taxon>
        <taxon>Metazoa</taxon>
        <taxon>Ecdysozoa</taxon>
        <taxon>Arthropoda</taxon>
        <taxon>Hexapoda</taxon>
        <taxon>Insecta</taxon>
        <taxon>Pterygota</taxon>
        <taxon>Neoptera</taxon>
        <taxon>Endopterygota</taxon>
        <taxon>Hymenoptera</taxon>
        <taxon>Tenthredinoidea</taxon>
        <taxon>Diprionidae</taxon>
        <taxon>Diprioninae</taxon>
        <taxon>Neodiprion</taxon>
    </lineage>
</organism>
<dbReference type="OrthoDB" id="447290at2759"/>
<dbReference type="PROSITE" id="PS50984">
    <property type="entry name" value="TRUD"/>
    <property type="match status" value="1"/>
</dbReference>
<dbReference type="GO" id="GO:0005634">
    <property type="term" value="C:nucleus"/>
    <property type="evidence" value="ECO:0007669"/>
    <property type="project" value="TreeGrafter"/>
</dbReference>
<dbReference type="NCBIfam" id="TIGR00094">
    <property type="entry name" value="tRNA_TruD_broad"/>
    <property type="match status" value="1"/>
</dbReference>
<dbReference type="SUPFAM" id="SSF55120">
    <property type="entry name" value="Pseudouridine synthase"/>
    <property type="match status" value="2"/>
</dbReference>
<dbReference type="GO" id="GO:0008033">
    <property type="term" value="P:tRNA processing"/>
    <property type="evidence" value="ECO:0007669"/>
    <property type="project" value="UniProtKB-KW"/>
</dbReference>
<keyword evidence="2" id="KW-0819">tRNA processing</keyword>
<feature type="region of interest" description="Disordered" evidence="6">
    <location>
        <begin position="520"/>
        <end position="573"/>
    </location>
</feature>
<evidence type="ECO:0000256" key="6">
    <source>
        <dbReference type="SAM" id="MobiDB-lite"/>
    </source>
</evidence>
<feature type="compositionally biased region" description="Basic and acidic residues" evidence="6">
    <location>
        <begin position="839"/>
        <end position="867"/>
    </location>
</feature>
<dbReference type="RefSeq" id="XP_015513155.1">
    <property type="nucleotide sequence ID" value="XM_015657669.2"/>
</dbReference>
<dbReference type="Proteomes" id="UP000829291">
    <property type="component" value="Chromosome 1"/>
</dbReference>
<dbReference type="GO" id="GO:0003723">
    <property type="term" value="F:RNA binding"/>
    <property type="evidence" value="ECO:0007669"/>
    <property type="project" value="InterPro"/>
</dbReference>
<proteinExistence type="inferred from homology"/>
<comment type="similarity">
    <text evidence="1">Belongs to the pseudouridine synthase TruD family.</text>
</comment>
<reference evidence="10" key="1">
    <citation type="submission" date="2025-08" db="UniProtKB">
        <authorList>
            <consortium name="RefSeq"/>
        </authorList>
    </citation>
    <scope>IDENTIFICATION</scope>
    <source>
        <tissue evidence="10">Thorax and Abdomen</tissue>
    </source>
</reference>
<evidence type="ECO:0000256" key="2">
    <source>
        <dbReference type="ARBA" id="ARBA00022694"/>
    </source>
</evidence>
<evidence type="ECO:0000313" key="10">
    <source>
        <dbReference type="RefSeq" id="XP_015513155.1"/>
    </source>
</evidence>
<dbReference type="InterPro" id="IPR020119">
    <property type="entry name" value="PsdUridine_synth_TruD_CS"/>
</dbReference>
<feature type="compositionally biased region" description="Gly residues" evidence="6">
    <location>
        <begin position="8"/>
        <end position="20"/>
    </location>
</feature>
<dbReference type="InParanoid" id="A0A6J0BE62"/>
<dbReference type="InterPro" id="IPR011760">
    <property type="entry name" value="PsdUridine_synth_TruD_insert"/>
</dbReference>
<dbReference type="PROSITE" id="PS51061">
    <property type="entry name" value="R3H"/>
    <property type="match status" value="1"/>
</dbReference>
<dbReference type="Pfam" id="PF01142">
    <property type="entry name" value="TruD"/>
    <property type="match status" value="1"/>
</dbReference>
<dbReference type="PIRSF" id="PIRSF037016">
    <property type="entry name" value="Pseudouridin_synth_euk_prd"/>
    <property type="match status" value="1"/>
</dbReference>